<name>A0ABZ2KZS0_9BACT</name>
<keyword evidence="5" id="KW-1185">Reference proteome</keyword>
<gene>
    <name evidence="4" type="ORF">LVJ94_44685</name>
</gene>
<protein>
    <submittedName>
        <fullName evidence="4">DUF4142 domain-containing protein</fullName>
    </submittedName>
</protein>
<keyword evidence="2" id="KW-0732">Signal</keyword>
<dbReference type="PANTHER" id="PTHR38593:SF1">
    <property type="entry name" value="BLR2558 PROTEIN"/>
    <property type="match status" value="1"/>
</dbReference>
<dbReference type="RefSeq" id="WP_394833626.1">
    <property type="nucleotide sequence ID" value="NZ_CP089929.1"/>
</dbReference>
<dbReference type="InterPro" id="IPR025419">
    <property type="entry name" value="DUF4142"/>
</dbReference>
<evidence type="ECO:0000256" key="2">
    <source>
        <dbReference type="SAM" id="SignalP"/>
    </source>
</evidence>
<organism evidence="4 5">
    <name type="scientific">Pendulispora rubella</name>
    <dbReference type="NCBI Taxonomy" id="2741070"/>
    <lineage>
        <taxon>Bacteria</taxon>
        <taxon>Pseudomonadati</taxon>
        <taxon>Myxococcota</taxon>
        <taxon>Myxococcia</taxon>
        <taxon>Myxococcales</taxon>
        <taxon>Sorangiineae</taxon>
        <taxon>Pendulisporaceae</taxon>
        <taxon>Pendulispora</taxon>
    </lineage>
</organism>
<proteinExistence type="predicted"/>
<feature type="domain" description="DUF4142" evidence="3">
    <location>
        <begin position="101"/>
        <end position="242"/>
    </location>
</feature>
<dbReference type="PANTHER" id="PTHR38593">
    <property type="entry name" value="BLR2558 PROTEIN"/>
    <property type="match status" value="1"/>
</dbReference>
<feature type="region of interest" description="Disordered" evidence="1">
    <location>
        <begin position="21"/>
        <end position="94"/>
    </location>
</feature>
<feature type="chain" id="PRO_5046724422" evidence="2">
    <location>
        <begin position="21"/>
        <end position="249"/>
    </location>
</feature>
<sequence length="249" mass="26686">MTLLRYVSLGVIALALGACGHEQSQPKVPETTSADTTGPRAETPGSTYSPQSNWKQPPSETPTASPNPGPYDSNLTQDPAGRALPPTGGVADRNTMTTAMADDQILQALHVANTGEVDQAKLAQTKAKNPRVKQFAAMMVHDHLDADAKGYDIAKGLKLTPAESSLGMQFQSEGQRTLVELRAQSGADFDRSYIDAQIKAHKDVLAAIDQQLLPNAKNNEVRAHLQTVRTKVEGHLREAQSIQASLSAR</sequence>
<evidence type="ECO:0000313" key="4">
    <source>
        <dbReference type="EMBL" id="WXB03992.1"/>
    </source>
</evidence>
<evidence type="ECO:0000259" key="3">
    <source>
        <dbReference type="Pfam" id="PF13628"/>
    </source>
</evidence>
<feature type="compositionally biased region" description="Polar residues" evidence="1">
    <location>
        <begin position="22"/>
        <end position="36"/>
    </location>
</feature>
<feature type="signal peptide" evidence="2">
    <location>
        <begin position="1"/>
        <end position="20"/>
    </location>
</feature>
<dbReference type="Proteomes" id="UP001374803">
    <property type="component" value="Chromosome"/>
</dbReference>
<reference evidence="4" key="1">
    <citation type="submission" date="2021-12" db="EMBL/GenBank/DDBJ databases">
        <title>Discovery of the Pendulisporaceae a myxobacterial family with distinct sporulation behavior and unique specialized metabolism.</title>
        <authorList>
            <person name="Garcia R."/>
            <person name="Popoff A."/>
            <person name="Bader C.D."/>
            <person name="Loehr J."/>
            <person name="Walesch S."/>
            <person name="Walt C."/>
            <person name="Boldt J."/>
            <person name="Bunk B."/>
            <person name="Haeckl F.J.F.P.J."/>
            <person name="Gunesch A.P."/>
            <person name="Birkelbach J."/>
            <person name="Nuebel U."/>
            <person name="Pietschmann T."/>
            <person name="Bach T."/>
            <person name="Mueller R."/>
        </authorList>
    </citation>
    <scope>NUCLEOTIDE SEQUENCE</scope>
    <source>
        <strain evidence="4">MSr11367</strain>
    </source>
</reference>
<dbReference type="Gene3D" id="1.20.1260.10">
    <property type="match status" value="1"/>
</dbReference>
<accession>A0ABZ2KZS0</accession>
<dbReference type="EMBL" id="CP089983">
    <property type="protein sequence ID" value="WXB03992.1"/>
    <property type="molecule type" value="Genomic_DNA"/>
</dbReference>
<dbReference type="PROSITE" id="PS51257">
    <property type="entry name" value="PROKAR_LIPOPROTEIN"/>
    <property type="match status" value="1"/>
</dbReference>
<dbReference type="Pfam" id="PF13628">
    <property type="entry name" value="DUF4142"/>
    <property type="match status" value="1"/>
</dbReference>
<dbReference type="InterPro" id="IPR012347">
    <property type="entry name" value="Ferritin-like"/>
</dbReference>
<evidence type="ECO:0000313" key="5">
    <source>
        <dbReference type="Proteomes" id="UP001374803"/>
    </source>
</evidence>
<feature type="compositionally biased region" description="Polar residues" evidence="1">
    <location>
        <begin position="44"/>
        <end position="66"/>
    </location>
</feature>
<evidence type="ECO:0000256" key="1">
    <source>
        <dbReference type="SAM" id="MobiDB-lite"/>
    </source>
</evidence>